<proteinExistence type="predicted"/>
<reference evidence="1" key="1">
    <citation type="submission" date="2021-02" db="EMBL/GenBank/DDBJ databases">
        <title>Infant gut strain persistence is associated with maternal origin, phylogeny, and functional potential including surface adhesion and iron acquisition.</title>
        <authorList>
            <person name="Lou Y.C."/>
        </authorList>
    </citation>
    <scope>NUCLEOTIDE SEQUENCE</scope>
    <source>
        <strain evidence="1">L3_101_000M1_dasL3_101_000M1_concoct_87</strain>
    </source>
</reference>
<dbReference type="Proteomes" id="UP000759273">
    <property type="component" value="Unassembled WGS sequence"/>
</dbReference>
<gene>
    <name evidence="1" type="ORF">KHY36_11055</name>
</gene>
<sequence>MISIFSAFPVLPAQDSLYYELLALTAICGELPCVCADRLTSSKSHRKKVVTSLTHDKLLHIFSKDHLRGYRLGIRGKRLLRERAPERFQFYLSGHTDTNSIKSSPARRLRLHRIAQTYVTMLNAGAMIYRDEKPPVFVPDGSSPCRIEAPAFYDSREMKELGLEMVKVHGSRMVGSLLTPSRTFAVFNGMDAVPTFDTQIEQRAKIMLQNIRCTLTGASHTPDGILLSDQWTVMTTLLEDAKTYKKERFLFGEGYEHFYFLTNDYHGETLLWLLCHPEIIGQLNAMLLQELQPPCRNAFIENDARTDAGAPILFCYLPDLPRLFRFFSALELLQMKGAILCFDFQADALRSLCGDRVEVQTIDFAEFERRFLTSP</sequence>
<accession>A0A943HLD0</accession>
<dbReference type="AlphaFoldDB" id="A0A943HLD0"/>
<name>A0A943HLD0_9FIRM</name>
<evidence type="ECO:0000313" key="2">
    <source>
        <dbReference type="Proteomes" id="UP000759273"/>
    </source>
</evidence>
<dbReference type="EMBL" id="JAGZGG010000028">
    <property type="protein sequence ID" value="MBS5333050.1"/>
    <property type="molecule type" value="Genomic_DNA"/>
</dbReference>
<comment type="caution">
    <text evidence="1">The sequence shown here is derived from an EMBL/GenBank/DDBJ whole genome shotgun (WGS) entry which is preliminary data.</text>
</comment>
<protein>
    <submittedName>
        <fullName evidence="1">Uncharacterized protein</fullName>
    </submittedName>
</protein>
<evidence type="ECO:0000313" key="1">
    <source>
        <dbReference type="EMBL" id="MBS5333050.1"/>
    </source>
</evidence>
<organism evidence="1 2">
    <name type="scientific">Subdoligranulum variabile</name>
    <dbReference type="NCBI Taxonomy" id="214851"/>
    <lineage>
        <taxon>Bacteria</taxon>
        <taxon>Bacillati</taxon>
        <taxon>Bacillota</taxon>
        <taxon>Clostridia</taxon>
        <taxon>Eubacteriales</taxon>
        <taxon>Oscillospiraceae</taxon>
        <taxon>Subdoligranulum</taxon>
    </lineage>
</organism>